<sequence>MTIDDISLRLAGLSGGSALFLHNKITGQYINYTNKGVDLTGNNPITPLTPFRIASNTKTFTAAAILRLWEMQQLELDHSIRQYLPPNINQLLSSRHGTDQITLRHLLNHSSGMFDHADQRFIAKCLAAPQHVWTREEQLQLYIQKTVPYIAPGQQFIYSDTGYLLLGSIIETVSGLPLAKAIRTLLNFNEIGLKTAWWEILEPQPAEAFTRAKQYLGQYDVSALHPSMDLFGGGGLVMTTQQLVLFMQSLFEGHIFDNRQTLTEMLSVGQHEGAENYRLGLFANNFNGITVYSHLGFWGSAVYYSPEQQLCIAGFVDQREHRASLVQLIEQLIVE</sequence>
<evidence type="ECO:0000313" key="2">
    <source>
        <dbReference type="EMBL" id="UNH30961.1"/>
    </source>
</evidence>
<proteinExistence type="predicted"/>
<dbReference type="Pfam" id="PF00144">
    <property type="entry name" value="Beta-lactamase"/>
    <property type="match status" value="1"/>
</dbReference>
<dbReference type="InterPro" id="IPR012338">
    <property type="entry name" value="Beta-lactam/transpept-like"/>
</dbReference>
<feature type="domain" description="Beta-lactamase-related" evidence="1">
    <location>
        <begin position="27"/>
        <end position="319"/>
    </location>
</feature>
<accession>A0A9Q8Q2S8</accession>
<organism evidence="2 3">
    <name type="scientific">Moellerella wisconsensis</name>
    <dbReference type="NCBI Taxonomy" id="158849"/>
    <lineage>
        <taxon>Bacteria</taxon>
        <taxon>Pseudomonadati</taxon>
        <taxon>Pseudomonadota</taxon>
        <taxon>Gammaproteobacteria</taxon>
        <taxon>Enterobacterales</taxon>
        <taxon>Morganellaceae</taxon>
        <taxon>Moellerella</taxon>
    </lineage>
</organism>
<gene>
    <name evidence="2" type="ORF">MNY72_01105</name>
</gene>
<dbReference type="Proteomes" id="UP000829116">
    <property type="component" value="Chromosome"/>
</dbReference>
<dbReference type="AlphaFoldDB" id="A0A9Q8Q2S8"/>
<dbReference type="RefSeq" id="WP_052956360.1">
    <property type="nucleotide sequence ID" value="NZ_CAWMFK010000023.1"/>
</dbReference>
<dbReference type="SUPFAM" id="SSF56601">
    <property type="entry name" value="beta-lactamase/transpeptidase-like"/>
    <property type="match status" value="1"/>
</dbReference>
<dbReference type="InterPro" id="IPR050491">
    <property type="entry name" value="AmpC-like"/>
</dbReference>
<reference evidence="2" key="1">
    <citation type="submission" date="2022-03" db="EMBL/GenBank/DDBJ databases">
        <title>ESBL-producing Moellerella wisconsensis and Escherichia marmotae isolated from wild game meat.</title>
        <authorList>
            <person name="Biggel M."/>
        </authorList>
    </citation>
    <scope>NUCLEOTIDE SEQUENCE</scope>
    <source>
        <strain evidence="2">W51</strain>
    </source>
</reference>
<evidence type="ECO:0000259" key="1">
    <source>
        <dbReference type="Pfam" id="PF00144"/>
    </source>
</evidence>
<evidence type="ECO:0000313" key="3">
    <source>
        <dbReference type="Proteomes" id="UP000829116"/>
    </source>
</evidence>
<dbReference type="EMBL" id="CP093245">
    <property type="protein sequence ID" value="UNH30961.1"/>
    <property type="molecule type" value="Genomic_DNA"/>
</dbReference>
<dbReference type="PANTHER" id="PTHR46825">
    <property type="entry name" value="D-ALANYL-D-ALANINE-CARBOXYPEPTIDASE/ENDOPEPTIDASE AMPH"/>
    <property type="match status" value="1"/>
</dbReference>
<dbReference type="PANTHER" id="PTHR46825:SF7">
    <property type="entry name" value="D-ALANYL-D-ALANINE CARBOXYPEPTIDASE"/>
    <property type="match status" value="1"/>
</dbReference>
<name>A0A9Q8Q2S8_9GAMM</name>
<dbReference type="Gene3D" id="3.40.710.10">
    <property type="entry name" value="DD-peptidase/beta-lactamase superfamily"/>
    <property type="match status" value="1"/>
</dbReference>
<dbReference type="InterPro" id="IPR001466">
    <property type="entry name" value="Beta-lactam-related"/>
</dbReference>
<protein>
    <submittedName>
        <fullName evidence="2">Beta-lactamase family protein</fullName>
    </submittedName>
</protein>